<organism evidence="1 2">
    <name type="scientific">Glossina pallidipes</name>
    <name type="common">Tsetse fly</name>
    <dbReference type="NCBI Taxonomy" id="7398"/>
    <lineage>
        <taxon>Eukaryota</taxon>
        <taxon>Metazoa</taxon>
        <taxon>Ecdysozoa</taxon>
        <taxon>Arthropoda</taxon>
        <taxon>Hexapoda</taxon>
        <taxon>Insecta</taxon>
        <taxon>Pterygota</taxon>
        <taxon>Neoptera</taxon>
        <taxon>Endopterygota</taxon>
        <taxon>Diptera</taxon>
        <taxon>Brachycera</taxon>
        <taxon>Muscomorpha</taxon>
        <taxon>Hippoboscoidea</taxon>
        <taxon>Glossinidae</taxon>
        <taxon>Glossina</taxon>
    </lineage>
</organism>
<dbReference type="VEuPathDB" id="VectorBase:GPAI033409"/>
<evidence type="ECO:0000313" key="1">
    <source>
        <dbReference type="EnsemblMetazoa" id="GPAI033409-PA"/>
    </source>
</evidence>
<dbReference type="AlphaFoldDB" id="A0A1B0A3L2"/>
<sequence>MTFLGENGCFPPYNPNNSQQYSQYIYYDIDRSNERKIEFDLQKASCCWLRDYAQMLNQLNSKDINFREKQLNLFLSSSSLRLRECERALQKDIKNAKKIHNKRAAAETVKKAPISTLESSLTQFTRAFHITLYSQVKAAHRKTEIRRAVAIKSEAEDQTENPDDMEEEGIVFIAFLFVLNGAVRKLKIISITDDSGFKCYNCSSFSQPDCDELTWGQSKYLHACYANSCSLVEMEHPFKLGVAIRVRRCGVFMTCDHVEYPVCCRCETDGCNGGNICSRAHYPLMETIEKSVFCLLLTTIISVCHCYLKRELQVIRDDS</sequence>
<reference evidence="2" key="1">
    <citation type="submission" date="2014-03" db="EMBL/GenBank/DDBJ databases">
        <authorList>
            <person name="Aksoy S."/>
            <person name="Warren W."/>
            <person name="Wilson R.K."/>
        </authorList>
    </citation>
    <scope>NUCLEOTIDE SEQUENCE [LARGE SCALE GENOMIC DNA]</scope>
    <source>
        <strain evidence="2">IAEA</strain>
    </source>
</reference>
<keyword evidence="2" id="KW-1185">Reference proteome</keyword>
<evidence type="ECO:0000313" key="2">
    <source>
        <dbReference type="Proteomes" id="UP000092445"/>
    </source>
</evidence>
<reference evidence="1" key="2">
    <citation type="submission" date="2020-05" db="UniProtKB">
        <authorList>
            <consortium name="EnsemblMetazoa"/>
        </authorList>
    </citation>
    <scope>IDENTIFICATION</scope>
    <source>
        <strain evidence="1">IAEA</strain>
    </source>
</reference>
<protein>
    <submittedName>
        <fullName evidence="1">Uncharacterized protein</fullName>
    </submittedName>
</protein>
<accession>A0A1B0A3L2</accession>
<proteinExistence type="predicted"/>
<name>A0A1B0A3L2_GLOPL</name>
<dbReference type="Proteomes" id="UP000092445">
    <property type="component" value="Unassembled WGS sequence"/>
</dbReference>
<dbReference type="EnsemblMetazoa" id="GPAI033409-RA">
    <property type="protein sequence ID" value="GPAI033409-PA"/>
    <property type="gene ID" value="GPAI033409"/>
</dbReference>